<dbReference type="Gene3D" id="3.40.50.2000">
    <property type="entry name" value="Glycogen Phosphorylase B"/>
    <property type="match status" value="2"/>
</dbReference>
<dbReference type="PANTHER" id="PTHR12526">
    <property type="entry name" value="GLYCOSYLTRANSFERASE"/>
    <property type="match status" value="1"/>
</dbReference>
<dbReference type="RefSeq" id="WP_017052182.1">
    <property type="nucleotide sequence ID" value="NZ_AJYW02000121.1"/>
</dbReference>
<dbReference type="GO" id="GO:1901135">
    <property type="term" value="P:carbohydrate derivative metabolic process"/>
    <property type="evidence" value="ECO:0007669"/>
    <property type="project" value="UniProtKB-ARBA"/>
</dbReference>
<dbReference type="SUPFAM" id="SSF53756">
    <property type="entry name" value="UDP-Glycosyltransferase/glycogen phosphorylase"/>
    <property type="match status" value="1"/>
</dbReference>
<dbReference type="Pfam" id="PF00534">
    <property type="entry name" value="Glycos_transf_1"/>
    <property type="match status" value="1"/>
</dbReference>
<dbReference type="GO" id="GO:0016757">
    <property type="term" value="F:glycosyltransferase activity"/>
    <property type="evidence" value="ECO:0007669"/>
    <property type="project" value="InterPro"/>
</dbReference>
<reference evidence="2 3" key="1">
    <citation type="journal article" date="2012" name="Science">
        <title>Ecological populations of bacteria act as socially cohesive units of antibiotic production and resistance.</title>
        <authorList>
            <person name="Cordero O.X."/>
            <person name="Wildschutte H."/>
            <person name="Kirkup B."/>
            <person name="Proehl S."/>
            <person name="Ngo L."/>
            <person name="Hussain F."/>
            <person name="Le Roux F."/>
            <person name="Mincer T."/>
            <person name="Polz M.F."/>
        </authorList>
    </citation>
    <scope>NUCLEOTIDE SEQUENCE [LARGE SCALE GENOMIC DNA]</scope>
    <source>
        <strain evidence="2 3">FF-238</strain>
    </source>
</reference>
<dbReference type="EMBL" id="AJYW02000121">
    <property type="protein sequence ID" value="OEE76411.1"/>
    <property type="molecule type" value="Genomic_DNA"/>
</dbReference>
<sequence length="343" mass="38367">MHICHVNLATGFSGGERQNLVLIKHQIEMGYGITVVAHPRSPFYDEVKKLPCRLFPTKHFLFNHRRCITNDCTVMHVHEGRAIYWAYIQKLLFGTQYIITRRIDNPLKNKRLSRMAYAAAAHITGVSNKVVEVVLGRHPDAKCSFIPDSPARYTYDPVAVQKIRERFSHKFLVIKAAKMYPHKGFDVAINAAKELQSQTDIHFALLGDGPEEESLQQLAHDIGNVSLVGNQPNIGDWFEAADLLIHTSYTEGMGSVILEAMAAGLPVIGSKAGGIPDVIQDSVSGLLFDVGDAAQLSQLIQKIKQSDELYEQLKLGAKNNLIKFEIETTAQEYEIIYQQIERG</sequence>
<comment type="caution">
    <text evidence="2">The sequence shown here is derived from an EMBL/GenBank/DDBJ whole genome shotgun (WGS) entry which is preliminary data.</text>
</comment>
<feature type="domain" description="Glycosyl transferase family 1" evidence="1">
    <location>
        <begin position="166"/>
        <end position="318"/>
    </location>
</feature>
<name>A0A1E5CZM8_9VIBR</name>
<protein>
    <submittedName>
        <fullName evidence="2">Glycosyl transferase</fullName>
    </submittedName>
</protein>
<evidence type="ECO:0000259" key="1">
    <source>
        <dbReference type="Pfam" id="PF00534"/>
    </source>
</evidence>
<evidence type="ECO:0000313" key="2">
    <source>
        <dbReference type="EMBL" id="OEE76411.1"/>
    </source>
</evidence>
<organism evidence="2 3">
    <name type="scientific">Vibrio genomosp. F6 str. FF-238</name>
    <dbReference type="NCBI Taxonomy" id="1191298"/>
    <lineage>
        <taxon>Bacteria</taxon>
        <taxon>Pseudomonadati</taxon>
        <taxon>Pseudomonadota</taxon>
        <taxon>Gammaproteobacteria</taxon>
        <taxon>Vibrionales</taxon>
        <taxon>Vibrionaceae</taxon>
        <taxon>Vibrio</taxon>
    </lineage>
</organism>
<dbReference type="AlphaFoldDB" id="A0A1E5CZM8"/>
<dbReference type="CDD" id="cd03801">
    <property type="entry name" value="GT4_PimA-like"/>
    <property type="match status" value="1"/>
</dbReference>
<dbReference type="PANTHER" id="PTHR12526:SF637">
    <property type="entry name" value="GLYCOSYLTRANSFERASE EPSF-RELATED"/>
    <property type="match status" value="1"/>
</dbReference>
<evidence type="ECO:0000313" key="3">
    <source>
        <dbReference type="Proteomes" id="UP000094165"/>
    </source>
</evidence>
<proteinExistence type="predicted"/>
<gene>
    <name evidence="2" type="ORF">A130_04915</name>
</gene>
<accession>A0A1E5CZM8</accession>
<dbReference type="InterPro" id="IPR001296">
    <property type="entry name" value="Glyco_trans_1"/>
</dbReference>
<dbReference type="Proteomes" id="UP000094165">
    <property type="component" value="Unassembled WGS sequence"/>
</dbReference>
<keyword evidence="2" id="KW-0808">Transferase</keyword>
<keyword evidence="3" id="KW-1185">Reference proteome</keyword>